<accession>A0A1G8GL19</accession>
<proteinExistence type="predicted"/>
<feature type="region of interest" description="Disordered" evidence="1">
    <location>
        <begin position="244"/>
        <end position="305"/>
    </location>
</feature>
<protein>
    <recommendedName>
        <fullName evidence="5">DUF4148 domain-containing protein</fullName>
    </recommendedName>
</protein>
<gene>
    <name evidence="3" type="ORF">SAMN05216466_11554</name>
</gene>
<dbReference type="Proteomes" id="UP000199706">
    <property type="component" value="Unassembled WGS sequence"/>
</dbReference>
<evidence type="ECO:0000313" key="3">
    <source>
        <dbReference type="EMBL" id="SDH95079.1"/>
    </source>
</evidence>
<feature type="transmembrane region" description="Helical" evidence="2">
    <location>
        <begin position="12"/>
        <end position="29"/>
    </location>
</feature>
<reference evidence="3 4" key="1">
    <citation type="submission" date="2016-10" db="EMBL/GenBank/DDBJ databases">
        <authorList>
            <person name="de Groot N.N."/>
        </authorList>
    </citation>
    <scope>NUCLEOTIDE SEQUENCE [LARGE SCALE GENOMIC DNA]</scope>
    <source>
        <strain evidence="3 4">LMG 2247</strain>
    </source>
</reference>
<keyword evidence="2" id="KW-0812">Transmembrane</keyword>
<keyword evidence="2" id="KW-0472">Membrane</keyword>
<evidence type="ECO:0000256" key="1">
    <source>
        <dbReference type="SAM" id="MobiDB-lite"/>
    </source>
</evidence>
<evidence type="ECO:0008006" key="5">
    <source>
        <dbReference type="Google" id="ProtNLM"/>
    </source>
</evidence>
<name>A0A1G8GL19_9BURK</name>
<dbReference type="OrthoDB" id="9089849at2"/>
<dbReference type="AlphaFoldDB" id="A0A1G8GL19"/>
<feature type="region of interest" description="Disordered" evidence="1">
    <location>
        <begin position="139"/>
        <end position="204"/>
    </location>
</feature>
<keyword evidence="2" id="KW-1133">Transmembrane helix</keyword>
<feature type="compositionally biased region" description="Basic and acidic residues" evidence="1">
    <location>
        <begin position="261"/>
        <end position="279"/>
    </location>
</feature>
<dbReference type="Pfam" id="PF13663">
    <property type="entry name" value="DUF4148"/>
    <property type="match status" value="1"/>
</dbReference>
<sequence>MITNPIGNPKAAILASLLMGALAITALMLRPGKVGLPADPTGLEHRDALSADAPDSPRAASLVTGKVSVAAGNRSDASHVAVLDAVRASLQRNDLASAKVLLGAEQTLYRDDPRVIELQSELQAREVAVSGARPVEHALEPSATARSSRFAWRASSRTEHGRSTLASIHERVGRASQSAQTRRAPEVEMAARTSVKPERSNPVQANPELAVASPVPAEPVAQAPSPAQPAALSPPVIHALQMTQSDPARTSAPTVSTQAPKTREQVRMEVERARADGDLPRFGNPDPAGPGGAPSRTARPVVLDW</sequence>
<organism evidence="3 4">
    <name type="scientific">Paraburkholderia phenazinium</name>
    <dbReference type="NCBI Taxonomy" id="60549"/>
    <lineage>
        <taxon>Bacteria</taxon>
        <taxon>Pseudomonadati</taxon>
        <taxon>Pseudomonadota</taxon>
        <taxon>Betaproteobacteria</taxon>
        <taxon>Burkholderiales</taxon>
        <taxon>Burkholderiaceae</taxon>
        <taxon>Paraburkholderia</taxon>
    </lineage>
</organism>
<dbReference type="EMBL" id="FNCJ01000015">
    <property type="protein sequence ID" value="SDH95079.1"/>
    <property type="molecule type" value="Genomic_DNA"/>
</dbReference>
<feature type="compositionally biased region" description="Basic and acidic residues" evidence="1">
    <location>
        <begin position="156"/>
        <end position="173"/>
    </location>
</feature>
<dbReference type="InterPro" id="IPR025421">
    <property type="entry name" value="DUF4148"/>
</dbReference>
<dbReference type="RefSeq" id="WP_090689175.1">
    <property type="nucleotide sequence ID" value="NZ_CADERL010000029.1"/>
</dbReference>
<feature type="compositionally biased region" description="Polar residues" evidence="1">
    <location>
        <begin position="244"/>
        <end position="260"/>
    </location>
</feature>
<evidence type="ECO:0000313" key="4">
    <source>
        <dbReference type="Proteomes" id="UP000199706"/>
    </source>
</evidence>
<feature type="compositionally biased region" description="Low complexity" evidence="1">
    <location>
        <begin position="142"/>
        <end position="155"/>
    </location>
</feature>
<evidence type="ECO:0000256" key="2">
    <source>
        <dbReference type="SAM" id="Phobius"/>
    </source>
</evidence>